<keyword evidence="4 11" id="KW-0812">Transmembrane</keyword>
<comment type="similarity">
    <text evidence="2">Belongs to the ABC transporter superfamily. ABCG family. PDR (TC 3.A.1.205) subfamily.</text>
</comment>
<keyword evidence="6" id="KW-0547">Nucleotide-binding</keyword>
<feature type="transmembrane region" description="Helical" evidence="11">
    <location>
        <begin position="1403"/>
        <end position="1424"/>
    </location>
</feature>
<name>A0A2U1NWA6_ARTAN</name>
<gene>
    <name evidence="13" type="ORF">CTI12_AA224310</name>
</gene>
<dbReference type="InterPro" id="IPR013525">
    <property type="entry name" value="ABC2_TM"/>
</dbReference>
<protein>
    <submittedName>
        <fullName evidence="13">AAA+ ATPase domain-containing protein</fullName>
    </submittedName>
</protein>
<feature type="compositionally biased region" description="Basic and acidic residues" evidence="10">
    <location>
        <begin position="795"/>
        <end position="806"/>
    </location>
</feature>
<organism evidence="13 14">
    <name type="scientific">Artemisia annua</name>
    <name type="common">Sweet wormwood</name>
    <dbReference type="NCBI Taxonomy" id="35608"/>
    <lineage>
        <taxon>Eukaryota</taxon>
        <taxon>Viridiplantae</taxon>
        <taxon>Streptophyta</taxon>
        <taxon>Embryophyta</taxon>
        <taxon>Tracheophyta</taxon>
        <taxon>Spermatophyta</taxon>
        <taxon>Magnoliopsida</taxon>
        <taxon>eudicotyledons</taxon>
        <taxon>Gunneridae</taxon>
        <taxon>Pentapetalae</taxon>
        <taxon>asterids</taxon>
        <taxon>campanulids</taxon>
        <taxon>Asterales</taxon>
        <taxon>Asteraceae</taxon>
        <taxon>Asteroideae</taxon>
        <taxon>Anthemideae</taxon>
        <taxon>Artemisiinae</taxon>
        <taxon>Artemisia</taxon>
    </lineage>
</organism>
<feature type="transmembrane region" description="Helical" evidence="11">
    <location>
        <begin position="594"/>
        <end position="620"/>
    </location>
</feature>
<keyword evidence="8 11" id="KW-1133">Transmembrane helix</keyword>
<evidence type="ECO:0000313" key="14">
    <source>
        <dbReference type="Proteomes" id="UP000245207"/>
    </source>
</evidence>
<keyword evidence="7" id="KW-0067">ATP-binding</keyword>
<dbReference type="Gene3D" id="3.40.50.300">
    <property type="entry name" value="P-loop containing nucleotide triphosphate hydrolases"/>
    <property type="match status" value="2"/>
</dbReference>
<reference evidence="13 14" key="1">
    <citation type="journal article" date="2018" name="Mol. Plant">
        <title>The genome of Artemisia annua provides insight into the evolution of Asteraceae family and artemisinin biosynthesis.</title>
        <authorList>
            <person name="Shen Q."/>
            <person name="Zhang L."/>
            <person name="Liao Z."/>
            <person name="Wang S."/>
            <person name="Yan T."/>
            <person name="Shi P."/>
            <person name="Liu M."/>
            <person name="Fu X."/>
            <person name="Pan Q."/>
            <person name="Wang Y."/>
            <person name="Lv Z."/>
            <person name="Lu X."/>
            <person name="Zhang F."/>
            <person name="Jiang W."/>
            <person name="Ma Y."/>
            <person name="Chen M."/>
            <person name="Hao X."/>
            <person name="Li L."/>
            <person name="Tang Y."/>
            <person name="Lv G."/>
            <person name="Zhou Y."/>
            <person name="Sun X."/>
            <person name="Brodelius P.E."/>
            <person name="Rose J.K.C."/>
            <person name="Tang K."/>
        </authorList>
    </citation>
    <scope>NUCLEOTIDE SEQUENCE [LARGE SCALE GENOMIC DNA]</scope>
    <source>
        <strain evidence="14">cv. Huhao1</strain>
        <tissue evidence="13">Leaf</tissue>
    </source>
</reference>
<evidence type="ECO:0000256" key="11">
    <source>
        <dbReference type="SAM" id="Phobius"/>
    </source>
</evidence>
<dbReference type="Pfam" id="PF19055">
    <property type="entry name" value="ABC2_membrane_7"/>
    <property type="match status" value="2"/>
</dbReference>
<dbReference type="CDD" id="cd03232">
    <property type="entry name" value="ABCG_PDR_domain2"/>
    <property type="match status" value="1"/>
</dbReference>
<dbReference type="GO" id="GO:0140359">
    <property type="term" value="F:ABC-type transporter activity"/>
    <property type="evidence" value="ECO:0007669"/>
    <property type="project" value="InterPro"/>
</dbReference>
<evidence type="ECO:0000256" key="9">
    <source>
        <dbReference type="ARBA" id="ARBA00023136"/>
    </source>
</evidence>
<dbReference type="GO" id="GO:0016887">
    <property type="term" value="F:ATP hydrolysis activity"/>
    <property type="evidence" value="ECO:0007669"/>
    <property type="project" value="InterPro"/>
</dbReference>
<dbReference type="EMBL" id="PKPP01002078">
    <property type="protein sequence ID" value="PWA77781.1"/>
    <property type="molecule type" value="Genomic_DNA"/>
</dbReference>
<dbReference type="SMART" id="SM00382">
    <property type="entry name" value="AAA"/>
    <property type="match status" value="2"/>
</dbReference>
<dbReference type="STRING" id="35608.A0A2U1NWA6"/>
<dbReference type="SMR" id="A0A2U1NWA6"/>
<dbReference type="InterPro" id="IPR034001">
    <property type="entry name" value="ABCG_PDR_1"/>
</dbReference>
<dbReference type="InterPro" id="IPR034003">
    <property type="entry name" value="ABCG_PDR_2"/>
</dbReference>
<accession>A0A2U1NWA6</accession>
<dbReference type="FunFam" id="3.40.50.300:FF:000179">
    <property type="entry name" value="ABC transporter G family member 34"/>
    <property type="match status" value="1"/>
</dbReference>
<dbReference type="InterPro" id="IPR003439">
    <property type="entry name" value="ABC_transporter-like_ATP-bd"/>
</dbReference>
<keyword evidence="14" id="KW-1185">Reference proteome</keyword>
<evidence type="ECO:0000256" key="6">
    <source>
        <dbReference type="ARBA" id="ARBA00022741"/>
    </source>
</evidence>
<sequence>MAQLVGSEEIESFGIELSEIGRSIRSSFRQRTSSLRANSGKGSVKNNEEADDQNLLQWAAIDRLPTFDRLRSSLFDEDNGGGDAVKGKKVVDVTKLLAPERHMFIEKLIKHIENDNLRLLQKIRKRTDNVGVQLPSVEVRYENLCVEAECQVVHGKPLPTLWNSLQSILSGIVTITGLKSKRAKITILNDVSGVIKPGRMTLLLGPPGCGKTSLLKALSGNLDKSLKISGEISYNGYKLEEFVPQKTSAYISQEDLHIPEMTVRETFDYSSRFQGTGSRAEIMLEVNRQEKEKGIIPDPDVDTYMKILGLDICADTMFGDALRRGISGGQKKRLTTGEMIVGPTKALFMDEISNGLDSSTTYQIVACLRQLAHLTDASVLVSLLQPSPEAFDLFDDIMLMAEGMIVYHGPRSNVLDYFEGLGFRCPERKGVADFLQEVVSKKDQAQYWYRTEQAYSYVSVPTLSMRFKESSFGKEIKEDISKPFTRLPCHETAMSFDVYSLSKWNLFKACMSREILLMKRNSFLYIFKLVQLFIVAVITMTVFSRSKLKVDVIDANYYLASLSFTLMILMFDGYPELTILITRLPVFYKQRDMYFYPAWAYGLPASLLKIPLSMCVAVVWTSLTYYAIGYSPEPGRFFRQIVLLFVMHYTTGSMFRFIASVFRTMHASTTAGSLSFLFLISFCGFVLPHNSMPGWLKWAFWVSPLTYGEIGLAVNEFLSPRWNKLMPTNTTIGIATLESRGLSFDGYYFWISLGTLFGFALLLNICFIMALSYLKAPGRRALISKEMLSQLHGSEGSKNEAHKDKTVSNSATTVSEPKEGKMVLPFEPLTVTFQDLQYYVEPPPEMREHGFTGKKLQLLRDITGAFRPGVLTALMGVSGAGKTTLLDVLAGRKTSGNVEGEIKIGGYPKVQATFARISGYCEQNDVHSPQITVEESVIFSAWLRLNPDIDMKTKYSFIKEVLETVELYSIKDSLVGIPGVSGLSTEQRKRLTIAVEVVANPSIIFMDEPTTGLDARSAAIVMRAVKNIVDTGRTIVCTIHQPSIDIFEAFDELILLKNGGRMIYCGPLGHHSSSIIEYFESISGVPKIKDNYNPATWMLEVSSTSGEAALGVDFAQIYSTSALYQSNKDLVKTFSEPPHGSQKLYFPTRFPQNGWSQFKACLWKQHLSYWRSPSYNLMRFVHIILTSLLMGLLFWDQGKKIHNAQSLFNILGSMYSAVLFCGISNASSVIPYVSMERTVLYREKFSGMYASWAYAVAQVTVEIPYLFAQALVFVCLTYPMIGYYWSAYKVFWYFYAILCSLMYFTYLGMLLVAMTPSFPLAAILQSAFYTLFNLFAGFLIPKPKIPKWWIWMYYATPTSWSLNAMLASQFGDVQTEIVVFGQTESVKNFLKDYFGYNQDQLPLVYVILGLFPIVLATLFAFCIAKLNFQRR</sequence>
<proteinExistence type="inferred from homology"/>
<feature type="transmembrane region" description="Helical" evidence="11">
    <location>
        <begin position="747"/>
        <end position="774"/>
    </location>
</feature>
<feature type="transmembrane region" description="Helical" evidence="11">
    <location>
        <begin position="1267"/>
        <end position="1285"/>
    </location>
</feature>
<feature type="transmembrane region" description="Helical" evidence="11">
    <location>
        <begin position="523"/>
        <end position="543"/>
    </location>
</feature>
<feature type="domain" description="ABC transporter" evidence="12">
    <location>
        <begin position="173"/>
        <end position="427"/>
    </location>
</feature>
<evidence type="ECO:0000256" key="10">
    <source>
        <dbReference type="SAM" id="MobiDB-lite"/>
    </source>
</evidence>
<dbReference type="GO" id="GO:0005886">
    <property type="term" value="C:plasma membrane"/>
    <property type="evidence" value="ECO:0007669"/>
    <property type="project" value="UniProtKB-ARBA"/>
</dbReference>
<keyword evidence="5" id="KW-0677">Repeat</keyword>
<dbReference type="Pfam" id="PF01061">
    <property type="entry name" value="ABC2_membrane"/>
    <property type="match status" value="2"/>
</dbReference>
<evidence type="ECO:0000256" key="1">
    <source>
        <dbReference type="ARBA" id="ARBA00004141"/>
    </source>
</evidence>
<comment type="subcellular location">
    <subcellularLocation>
        <location evidence="1">Membrane</location>
        <topology evidence="1">Multi-pass membrane protein</topology>
    </subcellularLocation>
</comment>
<feature type="domain" description="ABC transporter" evidence="12">
    <location>
        <begin position="831"/>
        <end position="1083"/>
    </location>
</feature>
<feature type="transmembrane region" description="Helical" evidence="11">
    <location>
        <begin position="665"/>
        <end position="687"/>
    </location>
</feature>
<dbReference type="InterPro" id="IPR013581">
    <property type="entry name" value="PDR_assoc"/>
</dbReference>
<feature type="transmembrane region" description="Helical" evidence="11">
    <location>
        <begin position="641"/>
        <end position="659"/>
    </location>
</feature>
<dbReference type="OrthoDB" id="66620at2759"/>
<feature type="transmembrane region" description="Helical" evidence="11">
    <location>
        <begin position="1292"/>
        <end position="1314"/>
    </location>
</feature>
<feature type="region of interest" description="Disordered" evidence="10">
    <location>
        <begin position="793"/>
        <end position="813"/>
    </location>
</feature>
<evidence type="ECO:0000313" key="13">
    <source>
        <dbReference type="EMBL" id="PWA77781.1"/>
    </source>
</evidence>
<dbReference type="GO" id="GO:0005524">
    <property type="term" value="F:ATP binding"/>
    <property type="evidence" value="ECO:0007669"/>
    <property type="project" value="UniProtKB-KW"/>
</dbReference>
<comment type="caution">
    <text evidence="13">The sequence shown here is derived from an EMBL/GenBank/DDBJ whole genome shotgun (WGS) entry which is preliminary data.</text>
</comment>
<evidence type="ECO:0000256" key="4">
    <source>
        <dbReference type="ARBA" id="ARBA00022692"/>
    </source>
</evidence>
<evidence type="ECO:0000256" key="5">
    <source>
        <dbReference type="ARBA" id="ARBA00022737"/>
    </source>
</evidence>
<feature type="transmembrane region" description="Helical" evidence="11">
    <location>
        <begin position="555"/>
        <end position="574"/>
    </location>
</feature>
<feature type="transmembrane region" description="Helical" evidence="11">
    <location>
        <begin position="1320"/>
        <end position="1341"/>
    </location>
</feature>
<feature type="transmembrane region" description="Helical" evidence="11">
    <location>
        <begin position="1207"/>
        <end position="1233"/>
    </location>
</feature>
<dbReference type="InterPro" id="IPR027417">
    <property type="entry name" value="P-loop_NTPase"/>
</dbReference>
<dbReference type="PANTHER" id="PTHR19241">
    <property type="entry name" value="ATP-BINDING CASSETTE TRANSPORTER"/>
    <property type="match status" value="1"/>
</dbReference>
<dbReference type="InterPro" id="IPR003593">
    <property type="entry name" value="AAA+_ATPase"/>
</dbReference>
<keyword evidence="3" id="KW-0813">Transport</keyword>
<dbReference type="CDD" id="cd03233">
    <property type="entry name" value="ABCG_PDR_domain1"/>
    <property type="match status" value="1"/>
</dbReference>
<dbReference type="PROSITE" id="PS50893">
    <property type="entry name" value="ABC_TRANSPORTER_2"/>
    <property type="match status" value="2"/>
</dbReference>
<evidence type="ECO:0000256" key="7">
    <source>
        <dbReference type="ARBA" id="ARBA00022840"/>
    </source>
</evidence>
<dbReference type="Pfam" id="PF08370">
    <property type="entry name" value="PDR_assoc"/>
    <property type="match status" value="1"/>
</dbReference>
<dbReference type="Proteomes" id="UP000245207">
    <property type="component" value="Unassembled WGS sequence"/>
</dbReference>
<feature type="transmembrane region" description="Helical" evidence="11">
    <location>
        <begin position="1348"/>
        <end position="1366"/>
    </location>
</feature>
<keyword evidence="9 11" id="KW-0472">Membrane</keyword>
<evidence type="ECO:0000256" key="8">
    <source>
        <dbReference type="ARBA" id="ARBA00022989"/>
    </source>
</evidence>
<evidence type="ECO:0000259" key="12">
    <source>
        <dbReference type="PROSITE" id="PS50893"/>
    </source>
</evidence>
<evidence type="ECO:0000256" key="2">
    <source>
        <dbReference type="ARBA" id="ARBA00006012"/>
    </source>
</evidence>
<dbReference type="SUPFAM" id="SSF52540">
    <property type="entry name" value="P-loop containing nucleoside triphosphate hydrolases"/>
    <property type="match status" value="2"/>
</dbReference>
<dbReference type="Pfam" id="PF00005">
    <property type="entry name" value="ABC_tran"/>
    <property type="match status" value="2"/>
</dbReference>
<dbReference type="FunFam" id="3.40.50.300:FF:000157">
    <property type="entry name" value="ABC transporter G family member 34"/>
    <property type="match status" value="1"/>
</dbReference>
<dbReference type="InterPro" id="IPR043926">
    <property type="entry name" value="ABCG_dom"/>
</dbReference>
<feature type="transmembrane region" description="Helical" evidence="11">
    <location>
        <begin position="1177"/>
        <end position="1195"/>
    </location>
</feature>
<evidence type="ECO:0000256" key="3">
    <source>
        <dbReference type="ARBA" id="ARBA00022448"/>
    </source>
</evidence>